<keyword evidence="3" id="KW-1185">Reference proteome</keyword>
<keyword evidence="1" id="KW-0472">Membrane</keyword>
<dbReference type="EMBL" id="AP023086">
    <property type="protein sequence ID" value="BCD97471.1"/>
    <property type="molecule type" value="Genomic_DNA"/>
</dbReference>
<reference evidence="2 3" key="1">
    <citation type="journal article" date="2022" name="IScience">
        <title>An ultrasensitive nanofiber-based assay for enzymatic hydrolysis and deep-sea microbial degradation of cellulose.</title>
        <authorList>
            <person name="Tsudome M."/>
            <person name="Tachioka M."/>
            <person name="Miyazaki M."/>
            <person name="Uchimura K."/>
            <person name="Tsuda M."/>
            <person name="Takaki Y."/>
            <person name="Deguchi S."/>
        </authorList>
    </citation>
    <scope>NUCLEOTIDE SEQUENCE [LARGE SCALE GENOMIC DNA]</scope>
    <source>
        <strain evidence="2 3">GE09</strain>
    </source>
</reference>
<accession>A0AAN2BJZ3</accession>
<sequence>MLKYFVALRNSRYWQALIVHYSADPKLIFKQFRLGVIGFAIGLGLIIVANNNMPASIEQELCVLAGLIIGGVGFIVAMLAQMRLMIGRFVRFYSQDNK</sequence>
<feature type="transmembrane region" description="Helical" evidence="1">
    <location>
        <begin position="61"/>
        <end position="80"/>
    </location>
</feature>
<evidence type="ECO:0000313" key="2">
    <source>
        <dbReference type="EMBL" id="BCD97471.1"/>
    </source>
</evidence>
<keyword evidence="1" id="KW-1133">Transmembrane helix</keyword>
<evidence type="ECO:0000256" key="1">
    <source>
        <dbReference type="SAM" id="Phobius"/>
    </source>
</evidence>
<dbReference type="RefSeq" id="WP_236986940.1">
    <property type="nucleotide sequence ID" value="NZ_AP023086.1"/>
</dbReference>
<keyword evidence="1" id="KW-0812">Transmembrane</keyword>
<dbReference type="Proteomes" id="UP001320119">
    <property type="component" value="Chromosome"/>
</dbReference>
<dbReference type="KEGG" id="marq:MARGE09_P1672"/>
<organism evidence="2 3">
    <name type="scientific">Marinagarivorans cellulosilyticus</name>
    <dbReference type="NCBI Taxonomy" id="2721545"/>
    <lineage>
        <taxon>Bacteria</taxon>
        <taxon>Pseudomonadati</taxon>
        <taxon>Pseudomonadota</taxon>
        <taxon>Gammaproteobacteria</taxon>
        <taxon>Cellvibrionales</taxon>
        <taxon>Cellvibrionaceae</taxon>
        <taxon>Marinagarivorans</taxon>
    </lineage>
</organism>
<protein>
    <submittedName>
        <fullName evidence="2">Uncharacterized protein</fullName>
    </submittedName>
</protein>
<dbReference type="AlphaFoldDB" id="A0AAN2BJZ3"/>
<gene>
    <name evidence="2" type="ORF">MARGE09_P1672</name>
</gene>
<name>A0AAN2BJZ3_9GAMM</name>
<feature type="transmembrane region" description="Helical" evidence="1">
    <location>
        <begin position="32"/>
        <end position="49"/>
    </location>
</feature>
<proteinExistence type="predicted"/>
<evidence type="ECO:0000313" key="3">
    <source>
        <dbReference type="Proteomes" id="UP001320119"/>
    </source>
</evidence>